<evidence type="ECO:0000313" key="3">
    <source>
        <dbReference type="EMBL" id="KDP31237.1"/>
    </source>
</evidence>
<keyword evidence="2" id="KW-0472">Membrane</keyword>
<dbReference type="OrthoDB" id="119121at2759"/>
<evidence type="ECO:0000256" key="1">
    <source>
        <dbReference type="SAM" id="MobiDB-lite"/>
    </source>
</evidence>
<dbReference type="PANTHER" id="PTHR37204:SF1">
    <property type="entry name" value="TRANSMEMBRANE PROTEIN"/>
    <property type="match status" value="1"/>
</dbReference>
<organism evidence="3 4">
    <name type="scientific">Jatropha curcas</name>
    <name type="common">Barbados nut</name>
    <dbReference type="NCBI Taxonomy" id="180498"/>
    <lineage>
        <taxon>Eukaryota</taxon>
        <taxon>Viridiplantae</taxon>
        <taxon>Streptophyta</taxon>
        <taxon>Embryophyta</taxon>
        <taxon>Tracheophyta</taxon>
        <taxon>Spermatophyta</taxon>
        <taxon>Magnoliopsida</taxon>
        <taxon>eudicotyledons</taxon>
        <taxon>Gunneridae</taxon>
        <taxon>Pentapetalae</taxon>
        <taxon>rosids</taxon>
        <taxon>fabids</taxon>
        <taxon>Malpighiales</taxon>
        <taxon>Euphorbiaceae</taxon>
        <taxon>Crotonoideae</taxon>
        <taxon>Jatropheae</taxon>
        <taxon>Jatropha</taxon>
    </lineage>
</organism>
<keyword evidence="4" id="KW-1185">Reference proteome</keyword>
<feature type="compositionally biased region" description="Low complexity" evidence="1">
    <location>
        <begin position="39"/>
        <end position="55"/>
    </location>
</feature>
<name>A0A067K566_JATCU</name>
<dbReference type="Proteomes" id="UP000027138">
    <property type="component" value="Unassembled WGS sequence"/>
</dbReference>
<reference evidence="3 4" key="1">
    <citation type="journal article" date="2014" name="PLoS ONE">
        <title>Global Analysis of Gene Expression Profiles in Physic Nut (Jatropha curcas L.) Seedlings Exposed to Salt Stress.</title>
        <authorList>
            <person name="Zhang L."/>
            <person name="Zhang C."/>
            <person name="Wu P."/>
            <person name="Chen Y."/>
            <person name="Li M."/>
            <person name="Jiang H."/>
            <person name="Wu G."/>
        </authorList>
    </citation>
    <scope>NUCLEOTIDE SEQUENCE [LARGE SCALE GENOMIC DNA]</scope>
    <source>
        <strain evidence="4">cv. GZQX0401</strain>
        <tissue evidence="3">Young leaves</tissue>
    </source>
</reference>
<keyword evidence="2" id="KW-1133">Transmembrane helix</keyword>
<keyword evidence="2" id="KW-0812">Transmembrane</keyword>
<proteinExistence type="predicted"/>
<accession>A0A067K566</accession>
<protein>
    <submittedName>
        <fullName evidence="3">Uncharacterized protein</fullName>
    </submittedName>
</protein>
<dbReference type="EMBL" id="KK914632">
    <property type="protein sequence ID" value="KDP31237.1"/>
    <property type="molecule type" value="Genomic_DNA"/>
</dbReference>
<sequence length="315" mass="35239">MARVVKNWWSHSKTVVLIWSVCIIVSFSLLQLALKNSSSLNYPSPSSSSDSPTSNMEQRSRLYDKMARDLDEKGPTFLEHGETSQSLSLSDLFILKDGSLTPVLKAANPPVRANVLYMSPEYSVPISETVKHIFHPYFDQAIWFQNSSLYHFSMFHASHHILPVPATEDEIEAEATAVRAVAEGLCPLKIVLDRVVLTSTGVLLGCWQVISGPDPITIRSKLRTALPHAPEKQLYDAAILHTSFARLLGHPKASHLEASNELQFFHELVARLNNRIKGSEAVISELWYVEEYDVLALALNGRMNIRKFQLGCKTT</sequence>
<dbReference type="PANTHER" id="PTHR37204">
    <property type="entry name" value="TRANSMEMBRANE PROTEIN"/>
    <property type="match status" value="1"/>
</dbReference>
<gene>
    <name evidence="3" type="ORF">JCGZ_11613</name>
</gene>
<evidence type="ECO:0000256" key="2">
    <source>
        <dbReference type="SAM" id="Phobius"/>
    </source>
</evidence>
<dbReference type="STRING" id="180498.A0A067K566"/>
<dbReference type="AlphaFoldDB" id="A0A067K566"/>
<feature type="region of interest" description="Disordered" evidence="1">
    <location>
        <begin position="39"/>
        <end position="58"/>
    </location>
</feature>
<evidence type="ECO:0000313" key="4">
    <source>
        <dbReference type="Proteomes" id="UP000027138"/>
    </source>
</evidence>
<feature type="transmembrane region" description="Helical" evidence="2">
    <location>
        <begin position="16"/>
        <end position="34"/>
    </location>
</feature>